<proteinExistence type="predicted"/>
<keyword evidence="2" id="KW-1185">Reference proteome</keyword>
<gene>
    <name evidence="1" type="ORF">L3Q82_013912</name>
</gene>
<organism evidence="1 2">
    <name type="scientific">Scortum barcoo</name>
    <name type="common">barcoo grunter</name>
    <dbReference type="NCBI Taxonomy" id="214431"/>
    <lineage>
        <taxon>Eukaryota</taxon>
        <taxon>Metazoa</taxon>
        <taxon>Chordata</taxon>
        <taxon>Craniata</taxon>
        <taxon>Vertebrata</taxon>
        <taxon>Euteleostomi</taxon>
        <taxon>Actinopterygii</taxon>
        <taxon>Neopterygii</taxon>
        <taxon>Teleostei</taxon>
        <taxon>Neoteleostei</taxon>
        <taxon>Acanthomorphata</taxon>
        <taxon>Eupercaria</taxon>
        <taxon>Centrarchiformes</taxon>
        <taxon>Terapontoidei</taxon>
        <taxon>Terapontidae</taxon>
        <taxon>Scortum</taxon>
    </lineage>
</organism>
<feature type="non-terminal residue" evidence="1">
    <location>
        <position position="837"/>
    </location>
</feature>
<name>A0ACB8VWC6_9TELE</name>
<accession>A0ACB8VWC6</accession>
<protein>
    <submittedName>
        <fullName evidence="1">Uncharacterized protein</fullName>
    </submittedName>
</protein>
<evidence type="ECO:0000313" key="1">
    <source>
        <dbReference type="EMBL" id="KAI3359518.1"/>
    </source>
</evidence>
<evidence type="ECO:0000313" key="2">
    <source>
        <dbReference type="Proteomes" id="UP000831701"/>
    </source>
</evidence>
<dbReference type="Proteomes" id="UP000831701">
    <property type="component" value="Chromosome 17"/>
</dbReference>
<dbReference type="EMBL" id="CM041547">
    <property type="protein sequence ID" value="KAI3359518.1"/>
    <property type="molecule type" value="Genomic_DNA"/>
</dbReference>
<reference evidence="1" key="1">
    <citation type="submission" date="2022-04" db="EMBL/GenBank/DDBJ databases">
        <title>Jade perch genome.</title>
        <authorList>
            <person name="Chao B."/>
        </authorList>
    </citation>
    <scope>NUCLEOTIDE SEQUENCE</scope>
    <source>
        <strain evidence="1">CB-2022</strain>
    </source>
</reference>
<comment type="caution">
    <text evidence="1">The sequence shown here is derived from an EMBL/GenBank/DDBJ whole genome shotgun (WGS) entry which is preliminary data.</text>
</comment>
<sequence>MTAPPSSLHQVGRMGERAVSGAAISPVQQMLASGTGALLTSIFVTPLDVVKIRLQAQQTPFHQALACESAPWGGVIRPSKWKCFLYCNGLMDHIYVCQNGTSCTSWYKTPTHFSGTLDAFVKITRHEGLRSLWSGLPPTLVMAVPATIIYFTCYDQLRDFLRYGLGFQGNHIPLVAGGLARLGAVTVISPLELIRTKMQSRRLTYSELQVCIRSAVAQGGLLSLWRGWGPTVLRDVPFSALYWFNYELVKARLCEQSRMTQADFSISFTAGAVSGAVSARHRHAILTLPFDVVKTRRQIQLGEMDTLGVPLKRTTSTWHIMKEIWAELGYKGLFAGFMPRVIKVAPACAVMISTLIVVFLPPQSHRKFSAPRHGSLGFLPRKRSRRHRGKAKSFPKDDPSKPVHLTAFLGYKAGMTHIVREVDRPGSKVNKKEVVEAVTIVETPPMIVVGVVGYVNTPRGLRSFKTIFAEHVSDECKRRFYKNWYKSKKKAFTKYCKKWQDDEGKKQLEKDFAAMKKYCQVIRVIAHTQMRLLPLRQKKSHLMEVQLNGGTISDKVDWAREKLEQSVPVSTVFTQDEMIDVIGVTKGHGYKGVTSRWHTKKLPRKTHRGLRKVACIGAWHPARVAFSVARAGQKGYHHRTEINKKIYKIGQGYHTKDGKLVKNNASTEYDLSNKSINPLGGFVHYGEVTNDFVMVKGCVVGTKKRVLTLRKSLLVQTSRRAQEKIDIKFIDTTSKFGHGRFQTIEEKKAFMVRLSTERFTRVPVCIRLVLVLKILLSIYHTLGTTQEGPYHQGGDRLKWLSRSHVSAALTVTIITVLQSYLIKKQTQSKCLVLFIHG</sequence>